<dbReference type="InterPro" id="IPR041694">
    <property type="entry name" value="ADH_N_2"/>
</dbReference>
<evidence type="ECO:0000259" key="2">
    <source>
        <dbReference type="SMART" id="SM00829"/>
    </source>
</evidence>
<dbReference type="GO" id="GO:0016628">
    <property type="term" value="F:oxidoreductase activity, acting on the CH-CH group of donors, NAD or NADP as acceptor"/>
    <property type="evidence" value="ECO:0007669"/>
    <property type="project" value="InterPro"/>
</dbReference>
<evidence type="ECO:0000313" key="5">
    <source>
        <dbReference type="Proteomes" id="UP000254047"/>
    </source>
</evidence>
<dbReference type="Proteomes" id="UP000297598">
    <property type="component" value="Unassembled WGS sequence"/>
</dbReference>
<evidence type="ECO:0000313" key="3">
    <source>
        <dbReference type="EMBL" id="SUM43288.1"/>
    </source>
</evidence>
<reference evidence="4 6" key="2">
    <citation type="submission" date="2019-04" db="EMBL/GenBank/DDBJ databases">
        <title>Genomic characterization of Staphylococcus petrasii strains.</title>
        <authorList>
            <person name="Vrbovska V."/>
            <person name="Kovarovic V."/>
            <person name="Maslanova I."/>
            <person name="Indrakova A."/>
            <person name="Petras P."/>
            <person name="Sedo O."/>
            <person name="Svec P."/>
            <person name="Fisarova L."/>
            <person name="Sedlacek I."/>
            <person name="Doskar J."/>
            <person name="Pantucek R."/>
        </authorList>
    </citation>
    <scope>NUCLEOTIDE SEQUENCE [LARGE SCALE GENOMIC DNA]</scope>
    <source>
        <strain evidence="4 6">P5404</strain>
    </source>
</reference>
<keyword evidence="6" id="KW-1185">Reference proteome</keyword>
<dbReference type="EMBL" id="SRLS01000002">
    <property type="protein sequence ID" value="TGE19032.1"/>
    <property type="molecule type" value="Genomic_DNA"/>
</dbReference>
<dbReference type="InterPro" id="IPR020843">
    <property type="entry name" value="ER"/>
</dbReference>
<dbReference type="EC" id="1.3.1.-" evidence="3"/>
<dbReference type="PANTHER" id="PTHR43205">
    <property type="entry name" value="PROSTAGLANDIN REDUCTASE"/>
    <property type="match status" value="1"/>
</dbReference>
<dbReference type="Pfam" id="PF00107">
    <property type="entry name" value="ADH_zinc_N"/>
    <property type="match status" value="1"/>
</dbReference>
<dbReference type="InterPro" id="IPR036291">
    <property type="entry name" value="NAD(P)-bd_dom_sf"/>
</dbReference>
<evidence type="ECO:0000313" key="4">
    <source>
        <dbReference type="EMBL" id="TGE19032.1"/>
    </source>
</evidence>
<dbReference type="SUPFAM" id="SSF50129">
    <property type="entry name" value="GroES-like"/>
    <property type="match status" value="1"/>
</dbReference>
<feature type="domain" description="Enoyl reductase (ER)" evidence="2">
    <location>
        <begin position="17"/>
        <end position="329"/>
    </location>
</feature>
<evidence type="ECO:0000256" key="1">
    <source>
        <dbReference type="ARBA" id="ARBA00023002"/>
    </source>
</evidence>
<dbReference type="EMBL" id="UHDO01000001">
    <property type="protein sequence ID" value="SUM43288.1"/>
    <property type="molecule type" value="Genomic_DNA"/>
</dbReference>
<evidence type="ECO:0000313" key="6">
    <source>
        <dbReference type="Proteomes" id="UP000297598"/>
    </source>
</evidence>
<dbReference type="InterPro" id="IPR045010">
    <property type="entry name" value="MDR_fam"/>
</dbReference>
<dbReference type="InterPro" id="IPR013149">
    <property type="entry name" value="ADH-like_C"/>
</dbReference>
<proteinExistence type="predicted"/>
<sequence length="335" mass="36825">MKNEQVLLAQYPEGMPQDDTFKYEDIDVAEPGDNEVQVESIYISVDPYMRGRMSQADSYVEPFEIGQPIESHIVGKVINSNSDQFQEGDIVVGMLPWKRINTVNEEKVDKVSNTDVPLHLYLSTLGLTGQTAYHGLLNIGQPKPDETVVVSAASGAVGAVVGQIAKLKGARVVGIAGGDKKVNYLTEELGFDAGVDYKKDDFAEALANAVPNGVDVYYENVGGEIGDEVFKHLNRHARIPVCGTISNYNHPEDDQGPRIQSTLIKKQAMMRGFLVAEFADDFEHAGKELAQWIQEGKIKTKVSIEEGFDKLPQAFRNLFTGDNFGKQVVKVSDAE</sequence>
<dbReference type="PANTHER" id="PTHR43205:SF7">
    <property type="entry name" value="PROSTAGLANDIN REDUCTASE 1"/>
    <property type="match status" value="1"/>
</dbReference>
<gene>
    <name evidence="3" type="primary">curA</name>
    <name evidence="4" type="ORF">BJR09_01250</name>
    <name evidence="3" type="ORF">NCTC13830_00814</name>
</gene>
<dbReference type="CDD" id="cd05288">
    <property type="entry name" value="PGDH"/>
    <property type="match status" value="1"/>
</dbReference>
<protein>
    <submittedName>
        <fullName evidence="4">NADP-dependent oxidoreductase</fullName>
    </submittedName>
    <submittedName>
        <fullName evidence="3">Quinone oxidoreductase</fullName>
        <ecNumber evidence="3">1.3.1.-</ecNumber>
    </submittedName>
</protein>
<dbReference type="AlphaFoldDB" id="A0A380FZ69"/>
<keyword evidence="1 3" id="KW-0560">Oxidoreductase</keyword>
<dbReference type="RefSeq" id="WP_103297708.1">
    <property type="nucleotide sequence ID" value="NZ_PPQT01000030.1"/>
</dbReference>
<dbReference type="OrthoDB" id="9805663at2"/>
<accession>A0A380FZ69</accession>
<name>A0A380FZ69_9STAP</name>
<dbReference type="InterPro" id="IPR011032">
    <property type="entry name" value="GroES-like_sf"/>
</dbReference>
<organism evidence="3 5">
    <name type="scientific">Staphylococcus petrasii</name>
    <dbReference type="NCBI Taxonomy" id="1276936"/>
    <lineage>
        <taxon>Bacteria</taxon>
        <taxon>Bacillati</taxon>
        <taxon>Bacillota</taxon>
        <taxon>Bacilli</taxon>
        <taxon>Bacillales</taxon>
        <taxon>Staphylococcaceae</taxon>
        <taxon>Staphylococcus</taxon>
    </lineage>
</organism>
<dbReference type="Proteomes" id="UP000254047">
    <property type="component" value="Unassembled WGS sequence"/>
</dbReference>
<reference evidence="3 5" key="1">
    <citation type="submission" date="2018-06" db="EMBL/GenBank/DDBJ databases">
        <authorList>
            <consortium name="Pathogen Informatics"/>
            <person name="Doyle S."/>
        </authorList>
    </citation>
    <scope>NUCLEOTIDE SEQUENCE [LARGE SCALE GENOMIC DNA]</scope>
    <source>
        <strain evidence="3 5">NCTC13830</strain>
    </source>
</reference>
<dbReference type="SUPFAM" id="SSF51735">
    <property type="entry name" value="NAD(P)-binding Rossmann-fold domains"/>
    <property type="match status" value="1"/>
</dbReference>
<dbReference type="Gene3D" id="3.40.50.720">
    <property type="entry name" value="NAD(P)-binding Rossmann-like Domain"/>
    <property type="match status" value="1"/>
</dbReference>
<dbReference type="SMART" id="SM00829">
    <property type="entry name" value="PKS_ER"/>
    <property type="match status" value="1"/>
</dbReference>
<dbReference type="Gene3D" id="3.90.180.10">
    <property type="entry name" value="Medium-chain alcohol dehydrogenases, catalytic domain"/>
    <property type="match status" value="1"/>
</dbReference>
<dbReference type="Pfam" id="PF16884">
    <property type="entry name" value="ADH_N_2"/>
    <property type="match status" value="1"/>
</dbReference>
<dbReference type="FunFam" id="3.40.50.720:FF:000121">
    <property type="entry name" value="Prostaglandin reductase 2"/>
    <property type="match status" value="1"/>
</dbReference>